<evidence type="ECO:0000256" key="2">
    <source>
        <dbReference type="ARBA" id="ARBA00016956"/>
    </source>
</evidence>
<dbReference type="SUPFAM" id="SSF46934">
    <property type="entry name" value="UBA-like"/>
    <property type="match status" value="1"/>
</dbReference>
<dbReference type="PANTHER" id="PTHR11741">
    <property type="entry name" value="ELONGATION FACTOR TS"/>
    <property type="match status" value="1"/>
</dbReference>
<dbReference type="NCBIfam" id="TIGR00116">
    <property type="entry name" value="tsf"/>
    <property type="match status" value="1"/>
</dbReference>
<keyword evidence="4 5" id="KW-0648">Protein biosynthesis</keyword>
<dbReference type="AlphaFoldDB" id="A0A2H0NGL9"/>
<evidence type="ECO:0000256" key="4">
    <source>
        <dbReference type="ARBA" id="ARBA00022917"/>
    </source>
</evidence>
<organism evidence="7 8">
    <name type="scientific">Candidatus Gottesmanbacteria bacterium CG11_big_fil_rev_8_21_14_0_20_37_11</name>
    <dbReference type="NCBI Taxonomy" id="1974575"/>
    <lineage>
        <taxon>Bacteria</taxon>
        <taxon>Candidatus Gottesmaniibacteriota</taxon>
    </lineage>
</organism>
<evidence type="ECO:0000256" key="1">
    <source>
        <dbReference type="ARBA" id="ARBA00005532"/>
    </source>
</evidence>
<evidence type="ECO:0000256" key="3">
    <source>
        <dbReference type="ARBA" id="ARBA00022768"/>
    </source>
</evidence>
<gene>
    <name evidence="5 7" type="primary">tsf</name>
    <name evidence="7" type="ORF">COV53_05145</name>
</gene>
<proteinExistence type="inferred from homology"/>
<keyword evidence="3 5" id="KW-0251">Elongation factor</keyword>
<dbReference type="FunFam" id="1.10.8.10:FF:000001">
    <property type="entry name" value="Elongation factor Ts"/>
    <property type="match status" value="1"/>
</dbReference>
<dbReference type="CDD" id="cd14275">
    <property type="entry name" value="UBA_EF-Ts"/>
    <property type="match status" value="1"/>
</dbReference>
<evidence type="ECO:0000313" key="8">
    <source>
        <dbReference type="Proteomes" id="UP000230707"/>
    </source>
</evidence>
<keyword evidence="5" id="KW-0963">Cytoplasm</keyword>
<evidence type="ECO:0000313" key="7">
    <source>
        <dbReference type="EMBL" id="PIR08031.1"/>
    </source>
</evidence>
<comment type="subcellular location">
    <subcellularLocation>
        <location evidence="5">Cytoplasm</location>
    </subcellularLocation>
</comment>
<accession>A0A2H0NGL9</accession>
<dbReference type="InterPro" id="IPR036402">
    <property type="entry name" value="EF-Ts_dimer_sf"/>
</dbReference>
<dbReference type="GO" id="GO:0003746">
    <property type="term" value="F:translation elongation factor activity"/>
    <property type="evidence" value="ECO:0007669"/>
    <property type="project" value="UniProtKB-UniRule"/>
</dbReference>
<evidence type="ECO:0000256" key="5">
    <source>
        <dbReference type="HAMAP-Rule" id="MF_00050"/>
    </source>
</evidence>
<comment type="similarity">
    <text evidence="1 5">Belongs to the EF-Ts family.</text>
</comment>
<dbReference type="PANTHER" id="PTHR11741:SF0">
    <property type="entry name" value="ELONGATION FACTOR TS, MITOCHONDRIAL"/>
    <property type="match status" value="1"/>
</dbReference>
<dbReference type="HAMAP" id="MF_00050">
    <property type="entry name" value="EF_Ts"/>
    <property type="match status" value="1"/>
</dbReference>
<dbReference type="InterPro" id="IPR014039">
    <property type="entry name" value="Transl_elong_EFTs/EF1B_dimer"/>
</dbReference>
<dbReference type="EMBL" id="PCWS01000114">
    <property type="protein sequence ID" value="PIR08031.1"/>
    <property type="molecule type" value="Genomic_DNA"/>
</dbReference>
<dbReference type="Gene3D" id="3.30.479.20">
    <property type="entry name" value="Elongation factor Ts, dimerisation domain"/>
    <property type="match status" value="1"/>
</dbReference>
<comment type="function">
    <text evidence="5">Associates with the EF-Tu.GDP complex and induces the exchange of GDP to GTP. It remains bound to the aminoacyl-tRNA.EF-Tu.GTP complex up to the GTP hydrolysis stage on the ribosome.</text>
</comment>
<protein>
    <recommendedName>
        <fullName evidence="2 5">Elongation factor Ts</fullName>
        <shortName evidence="5">EF-Ts</shortName>
    </recommendedName>
</protein>
<dbReference type="InterPro" id="IPR001816">
    <property type="entry name" value="Transl_elong_EFTs/EF1B"/>
</dbReference>
<dbReference type="Gene3D" id="1.10.8.10">
    <property type="entry name" value="DNA helicase RuvA subunit, C-terminal domain"/>
    <property type="match status" value="1"/>
</dbReference>
<feature type="domain" description="Translation elongation factor EFTs/EF1B dimerisation" evidence="6">
    <location>
        <begin position="68"/>
        <end position="146"/>
    </location>
</feature>
<reference evidence="7 8" key="1">
    <citation type="submission" date="2017-09" db="EMBL/GenBank/DDBJ databases">
        <title>Depth-based differentiation of microbial function through sediment-hosted aquifers and enrichment of novel symbionts in the deep terrestrial subsurface.</title>
        <authorList>
            <person name="Probst A.J."/>
            <person name="Ladd B."/>
            <person name="Jarett J.K."/>
            <person name="Geller-Mcgrath D.E."/>
            <person name="Sieber C.M."/>
            <person name="Emerson J.B."/>
            <person name="Anantharaman K."/>
            <person name="Thomas B.C."/>
            <person name="Malmstrom R."/>
            <person name="Stieglmeier M."/>
            <person name="Klingl A."/>
            <person name="Woyke T."/>
            <person name="Ryan C.M."/>
            <person name="Banfield J.F."/>
        </authorList>
    </citation>
    <scope>NUCLEOTIDE SEQUENCE [LARGE SCALE GENOMIC DNA]</scope>
    <source>
        <strain evidence="7">CG11_big_fil_rev_8_21_14_0_20_37_11</strain>
    </source>
</reference>
<dbReference type="SUPFAM" id="SSF54713">
    <property type="entry name" value="Elongation factor Ts (EF-Ts), dimerisation domain"/>
    <property type="match status" value="1"/>
</dbReference>
<evidence type="ECO:0000259" key="6">
    <source>
        <dbReference type="Pfam" id="PF00889"/>
    </source>
</evidence>
<dbReference type="InterPro" id="IPR009060">
    <property type="entry name" value="UBA-like_sf"/>
</dbReference>
<feature type="region of interest" description="Involved in Mg(2+) ion dislocation from EF-Tu" evidence="5">
    <location>
        <begin position="77"/>
        <end position="80"/>
    </location>
</feature>
<dbReference type="Pfam" id="PF00889">
    <property type="entry name" value="EF_TS"/>
    <property type="match status" value="1"/>
</dbReference>
<name>A0A2H0NGL9_9BACT</name>
<sequence length="151" mass="16914">MEQIVKLREKTSAGVMECRKALEEAKGDEKKAEELLKKWGVEKAEKKTGRSTKAGIIDSYIHGEGKVGVILELLCETDFVARTEDFKKLSHELCLQVASMKPKDVKILLSQEYIRDPSVKIGDLVKQTIGKLGENITLSRFTRFSLTDSGK</sequence>
<dbReference type="GO" id="GO:0005737">
    <property type="term" value="C:cytoplasm"/>
    <property type="evidence" value="ECO:0007669"/>
    <property type="project" value="UniProtKB-SubCell"/>
</dbReference>
<comment type="caution">
    <text evidence="7">The sequence shown here is derived from an EMBL/GenBank/DDBJ whole genome shotgun (WGS) entry which is preliminary data.</text>
</comment>
<dbReference type="Proteomes" id="UP000230707">
    <property type="component" value="Unassembled WGS sequence"/>
</dbReference>